<dbReference type="SUPFAM" id="SSF53901">
    <property type="entry name" value="Thiolase-like"/>
    <property type="match status" value="1"/>
</dbReference>
<feature type="domain" description="Ketosynthase family 3 (KS3)" evidence="9">
    <location>
        <begin position="3"/>
        <end position="428"/>
    </location>
</feature>
<proteinExistence type="predicted"/>
<feature type="active site" description="Proton donor; for dehydratase activity" evidence="7">
    <location>
        <position position="1165"/>
    </location>
</feature>
<dbReference type="InterPro" id="IPR001227">
    <property type="entry name" value="Ac_transferase_dom_sf"/>
</dbReference>
<evidence type="ECO:0000256" key="3">
    <source>
        <dbReference type="ARBA" id="ARBA00022603"/>
    </source>
</evidence>
<keyword evidence="12" id="KW-1185">Reference proteome</keyword>
<dbReference type="InterPro" id="IPR016036">
    <property type="entry name" value="Malonyl_transacylase_ACP-bd"/>
</dbReference>
<dbReference type="GO" id="GO:0016491">
    <property type="term" value="F:oxidoreductase activity"/>
    <property type="evidence" value="ECO:0007669"/>
    <property type="project" value="UniProtKB-KW"/>
</dbReference>
<dbReference type="Pfam" id="PF13602">
    <property type="entry name" value="ADH_zinc_N_2"/>
    <property type="match status" value="1"/>
</dbReference>
<dbReference type="FunFam" id="3.40.47.10:FF:000019">
    <property type="entry name" value="Polyketide synthase type I"/>
    <property type="match status" value="1"/>
</dbReference>
<dbReference type="GeneID" id="24417134"/>
<dbReference type="Gene3D" id="1.10.1200.10">
    <property type="entry name" value="ACP-like"/>
    <property type="match status" value="1"/>
</dbReference>
<evidence type="ECO:0000256" key="6">
    <source>
        <dbReference type="ARBA" id="ARBA00023268"/>
    </source>
</evidence>
<dbReference type="PROSITE" id="PS50075">
    <property type="entry name" value="CARRIER"/>
    <property type="match status" value="1"/>
</dbReference>
<organism evidence="12">
    <name type="scientific">Colletotrichum graminicola (strain M1.001 / M2 / FGSC 10212)</name>
    <name type="common">Maize anthracnose fungus</name>
    <name type="synonym">Glomerella graminicola</name>
    <dbReference type="NCBI Taxonomy" id="645133"/>
    <lineage>
        <taxon>Eukaryota</taxon>
        <taxon>Fungi</taxon>
        <taxon>Dikarya</taxon>
        <taxon>Ascomycota</taxon>
        <taxon>Pezizomycotina</taxon>
        <taxon>Sordariomycetes</taxon>
        <taxon>Hypocreomycetidae</taxon>
        <taxon>Glomerellales</taxon>
        <taxon>Glomerellaceae</taxon>
        <taxon>Colletotrichum</taxon>
        <taxon>Colletotrichum graminicola species complex</taxon>
    </lineage>
</organism>
<dbReference type="Pfam" id="PF00698">
    <property type="entry name" value="Acyl_transf_1"/>
    <property type="match status" value="1"/>
</dbReference>
<dbReference type="InterPro" id="IPR057326">
    <property type="entry name" value="KR_dom"/>
</dbReference>
<evidence type="ECO:0000256" key="1">
    <source>
        <dbReference type="ARBA" id="ARBA00022450"/>
    </source>
</evidence>
<dbReference type="InterPro" id="IPR049900">
    <property type="entry name" value="PKS_mFAS_DH"/>
</dbReference>
<evidence type="ECO:0000256" key="2">
    <source>
        <dbReference type="ARBA" id="ARBA00022553"/>
    </source>
</evidence>
<dbReference type="InterPro" id="IPR049551">
    <property type="entry name" value="PKS_DH_C"/>
</dbReference>
<dbReference type="Gene3D" id="3.90.180.10">
    <property type="entry name" value="Medium-chain alcohol dehydrogenases, catalytic domain"/>
    <property type="match status" value="1"/>
</dbReference>
<dbReference type="Pfam" id="PF02801">
    <property type="entry name" value="Ketoacyl-synt_C"/>
    <property type="match status" value="1"/>
</dbReference>
<evidence type="ECO:0000313" key="12">
    <source>
        <dbReference type="Proteomes" id="UP000008782"/>
    </source>
</evidence>
<dbReference type="Pfam" id="PF21089">
    <property type="entry name" value="PKS_DH_N"/>
    <property type="match status" value="1"/>
</dbReference>
<keyword evidence="6" id="KW-0511">Multifunctional enzyme</keyword>
<dbReference type="InterPro" id="IPR013968">
    <property type="entry name" value="PKS_KR"/>
</dbReference>
<evidence type="ECO:0000259" key="8">
    <source>
        <dbReference type="PROSITE" id="PS50075"/>
    </source>
</evidence>
<dbReference type="SUPFAM" id="SSF50129">
    <property type="entry name" value="GroES-like"/>
    <property type="match status" value="1"/>
</dbReference>
<dbReference type="OrthoDB" id="329835at2759"/>
<dbReference type="SMART" id="SM00826">
    <property type="entry name" value="PKS_DH"/>
    <property type="match status" value="1"/>
</dbReference>
<keyword evidence="3" id="KW-0489">Methyltransferase</keyword>
<dbReference type="InterPro" id="IPR006162">
    <property type="entry name" value="Ppantetheine_attach_site"/>
</dbReference>
<dbReference type="PROSITE" id="PS52019">
    <property type="entry name" value="PKS_MFAS_DH"/>
    <property type="match status" value="1"/>
</dbReference>
<dbReference type="EMBL" id="GG697447">
    <property type="protein sequence ID" value="EFQ36625.1"/>
    <property type="molecule type" value="Genomic_DNA"/>
</dbReference>
<dbReference type="InterPro" id="IPR009081">
    <property type="entry name" value="PP-bd_ACP"/>
</dbReference>
<dbReference type="CDD" id="cd00833">
    <property type="entry name" value="PKS"/>
    <property type="match status" value="1"/>
</dbReference>
<dbReference type="Proteomes" id="UP000008782">
    <property type="component" value="Unassembled WGS sequence"/>
</dbReference>
<dbReference type="GO" id="GO:0004312">
    <property type="term" value="F:fatty acid synthase activity"/>
    <property type="evidence" value="ECO:0007669"/>
    <property type="project" value="TreeGrafter"/>
</dbReference>
<dbReference type="GO" id="GO:1901336">
    <property type="term" value="P:lactone biosynthetic process"/>
    <property type="evidence" value="ECO:0007669"/>
    <property type="project" value="UniProtKB-ARBA"/>
</dbReference>
<dbReference type="SUPFAM" id="SSF55048">
    <property type="entry name" value="Probable ACP-binding domain of malonyl-CoA ACP transacylase"/>
    <property type="match status" value="1"/>
</dbReference>
<dbReference type="InterPro" id="IPR016035">
    <property type="entry name" value="Acyl_Trfase/lysoPLipase"/>
</dbReference>
<dbReference type="Pfam" id="PF00109">
    <property type="entry name" value="ketoacyl-synt"/>
    <property type="match status" value="1"/>
</dbReference>
<dbReference type="Pfam" id="PF16197">
    <property type="entry name" value="KAsynt_C_assoc"/>
    <property type="match status" value="1"/>
</dbReference>
<keyword evidence="1" id="KW-0596">Phosphopantetheine</keyword>
<evidence type="ECO:0000259" key="10">
    <source>
        <dbReference type="PROSITE" id="PS52019"/>
    </source>
</evidence>
<dbReference type="InterPro" id="IPR020807">
    <property type="entry name" value="PKS_DH"/>
</dbReference>
<dbReference type="SMART" id="SM00825">
    <property type="entry name" value="PKS_KS"/>
    <property type="match status" value="1"/>
</dbReference>
<dbReference type="GO" id="GO:0044550">
    <property type="term" value="P:secondary metabolite biosynthetic process"/>
    <property type="evidence" value="ECO:0007669"/>
    <property type="project" value="TreeGrafter"/>
</dbReference>
<dbReference type="HOGENOM" id="CLU_000022_31_0_1"/>
<dbReference type="InterPro" id="IPR020843">
    <property type="entry name" value="ER"/>
</dbReference>
<dbReference type="InterPro" id="IPR011032">
    <property type="entry name" value="GroES-like_sf"/>
</dbReference>
<dbReference type="PROSITE" id="PS00012">
    <property type="entry name" value="PHOSPHOPANTETHEINE"/>
    <property type="match status" value="1"/>
</dbReference>
<feature type="region of interest" description="N-terminal hotdog fold" evidence="7">
    <location>
        <begin position="934"/>
        <end position="1070"/>
    </location>
</feature>
<feature type="domain" description="PKS/mFAS DH" evidence="10">
    <location>
        <begin position="934"/>
        <end position="1255"/>
    </location>
</feature>
<dbReference type="Gene3D" id="3.40.50.720">
    <property type="entry name" value="NAD(P)-binding Rossmann-like Domain"/>
    <property type="match status" value="2"/>
</dbReference>
<evidence type="ECO:0000259" key="9">
    <source>
        <dbReference type="PROSITE" id="PS52004"/>
    </source>
</evidence>
<keyword evidence="2" id="KW-0597">Phosphoprotein</keyword>
<feature type="domain" description="Carrier" evidence="8">
    <location>
        <begin position="2293"/>
        <end position="2370"/>
    </location>
</feature>
<dbReference type="SUPFAM" id="SSF52151">
    <property type="entry name" value="FabD/lysophospholipase-like"/>
    <property type="match status" value="1"/>
</dbReference>
<gene>
    <name evidence="11" type="ORF">GLRG_11770</name>
</gene>
<dbReference type="GO" id="GO:0031177">
    <property type="term" value="F:phosphopantetheine binding"/>
    <property type="evidence" value="ECO:0007669"/>
    <property type="project" value="InterPro"/>
</dbReference>
<protein>
    <submittedName>
        <fullName evidence="11">Beta-ketoacyl synthase domain-containing protein</fullName>
    </submittedName>
</protein>
<evidence type="ECO:0000313" key="11">
    <source>
        <dbReference type="EMBL" id="EFQ36625.1"/>
    </source>
</evidence>
<dbReference type="VEuPathDB" id="FungiDB:GLRG_11770"/>
<dbReference type="InterPro" id="IPR014030">
    <property type="entry name" value="Ketoacyl_synth_N"/>
</dbReference>
<dbReference type="InterPro" id="IPR013154">
    <property type="entry name" value="ADH-like_N"/>
</dbReference>
<accession>E3R0I7</accession>
<dbReference type="SUPFAM" id="SSF47336">
    <property type="entry name" value="ACP-like"/>
    <property type="match status" value="1"/>
</dbReference>
<evidence type="ECO:0000256" key="5">
    <source>
        <dbReference type="ARBA" id="ARBA00023002"/>
    </source>
</evidence>
<dbReference type="GO" id="GO:0006633">
    <property type="term" value="P:fatty acid biosynthetic process"/>
    <property type="evidence" value="ECO:0007669"/>
    <property type="project" value="InterPro"/>
</dbReference>
<dbReference type="PROSITE" id="PS00606">
    <property type="entry name" value="KS3_1"/>
    <property type="match status" value="1"/>
</dbReference>
<dbReference type="PROSITE" id="PS52004">
    <property type="entry name" value="KS3_2"/>
    <property type="match status" value="1"/>
</dbReference>
<dbReference type="GO" id="GO:0032259">
    <property type="term" value="P:methylation"/>
    <property type="evidence" value="ECO:0007669"/>
    <property type="project" value="UniProtKB-KW"/>
</dbReference>
<dbReference type="Pfam" id="PF08240">
    <property type="entry name" value="ADH_N"/>
    <property type="match status" value="1"/>
</dbReference>
<dbReference type="InterPro" id="IPR042104">
    <property type="entry name" value="PKS_dehydratase_sf"/>
</dbReference>
<dbReference type="eggNOG" id="KOG1202">
    <property type="taxonomic scope" value="Eukaryota"/>
</dbReference>
<dbReference type="InterPro" id="IPR016039">
    <property type="entry name" value="Thiolase-like"/>
</dbReference>
<dbReference type="Pfam" id="PF14765">
    <property type="entry name" value="PS-DH"/>
    <property type="match status" value="1"/>
</dbReference>
<sequence>MPKSPIAVVGLACRLPDEASSPEEFWKLLLEQRDTLSVPHNRWNTDAFHHPGRNKPQTIAARSAHFLKRDVMAFDAAFFNINASEAVALDPQQRFVLEVTYEALESAGLTMAGVSGSRTGCYVGFSSCDYRDSILRDTETSPRYTDLGTHAEMLSNRTSWFYNLKGPSMTVSTACSSSLVAVHMACQSLLAGETDLAVAGGVNLMLNPECGIYLSSLTMISPEGHCKSFDASGDGYGRGEGCGMVVLKRLDDALRDGDPIRAVIPGTGVNSDGFTQGFTMPSSESQAALIRDVYEGAELDMSDTQFVECHGTGTKAGDPIETRAIYETLGKKASSSQPLIIGSVKPSIGHLEGASGVAALIKSILALEKGYIPPQMFFSTPNPKIPLREWNLSVPTALMPWPKTNGPRRASINNFGVGGTNCHVIIEEGIPPRGRQHQPALDSSAAAAHDRKKRLFVISSQDQKGLVRVAQSIADYLGNKSTHANATTRAADLAYTLGNKRSRFSWKKSCIATDLEDLRSRLLAMTSDGAVRSHAAPRIGFVFTGQGAQWPLMGLELMKFDVYKASFEKCQGYLAELGCSWDAAEELRRPAETTRIKSPELSQPLCTILQIGLADLLMSWGVRPARVVGHSSGEIAAAYCAGHLTARDAVEVAYLRGKFSAGLSSMAPGRKGGMLAVGCSQDEAEKLISNVTSGRLAVACVNSPFNVTISGDAAAIEELHEKLRATSMFAARLKVEVAYHSEHMETIYPGYVQSLRHIRPSAGGLPPDVPKDVITMVSSVEAAEVDPEALGAFYWGRNLVSPVLFSDALRQLVCPAAEGSVDADGSASVIDLLIEIGPHPALKQSVKEILATSGVKGIGYLPSLSRGMNDEDMALSLAGNLFAAGAAVDVSKVNGDSGAAMLTDLPPYPWQHSRKFDATPRIGREHNMRPHPQYGLLGAPMPSVNPDEHVWRGYVRLDQESWVRDHKITGVIVYPGAGLVAMALEGARQLAEAGRAVRVYKLRDVSIGSAAIMNEDRPTEFVLHVRPHLLGTAGSAPSAWLEFTISSSGGPDMPLRQNCRGLLRIEYEADDGSAASREEEAAAAACLAEYEAAAAACVEELPMSDFYPDLAKVGLGFGTTFQNMKKLHYRPGESVYDLAIGDPGESFDTGRTGRRTHLIHPTTLDSTASASFAACYRGPGEPPERPYIPVFISEFEISADIPFEAGTPVKGFARAKRRGINEMESEVYMFDKALSKCYLSIRGYRATSDIASDASSAGEDRSEASPGLCYSTRWETAFGLLTNEELRVVAASAGLTPDDKLEKIAQMILHEHPDTTILEVLAKQHESSAKDNTVLGRLSLSRPDQARHAVIGDTAAASGDSSREVLRLKPGQPADTTFDLILAGQACRDLMCGDADLGLLLEHVKPGGRLICGFDCEGLDKSKLPEGCRVDDLSLDAAAEAGMTLITAPPVVADPDPGAFPVKGNRVTIVEPPMPSGAVQRFSTALAELLQKTKGLETRTVPWTPELATAVLSERVVCLLELEKASMDNLSEPDFGLVKDMIVKAASLLWVTALKNDPAASVIEGALRVARRELGNPELKTLHLSGLDRGPELATRVLGSSTKDTEFIEDGNGMLKVSRVLEDNGLSAEVASYAGTETQMASIKTCGFPLRLGISRPGLLDTLRFGPQEDVGQLKEDEVEIHIKASGMNFRDVMISMGLIADPRLGYEGAGVVLRTGSKVTSVKPGDRVSAHILGSHATRARTLDIMCARMADEMSFAEGASFPCVFTTAYHALVNLARLRAGQSVLIHAAAGGVGQAAVQLACDMGLTIYATVGSAAKKALLMEQYGIQEAHIFSSRDSSFVKGVKRVTGGRGVDCVLNSLAGELLRQSMYCLAPLGTFVEIGSRDISENTRLDMAPFAAGITFTSFTLLQVLQHDPGLMAETWRKTFDLVRRKVLRPPSPLTIMPVQSVKEAFRLMQGGKHSGKIVLSLEHDGDVPIVRDPKTALQLDPASTYLLVGGLGGLGLSLAQMLVDSGARNVAFISRSGDTQPSAKAAMAAISACAPGIQARAYAADVSDKVSLADALARCGAELPPVRGVVQMAMVLRDGVFEQMSHDGWTAAIRPKVDGTRNLHEHFGPAYPLDFFIMCSSISGVIGNRGQANYAAANAFQDALAYHRRSLGLRGCAVDLGIMRDVGVLAEKGAAGDLVKWEELLGIREATFHTLMKTIINGEMRRPPAAEFPAQISVGLATAGAFEAAGLTLPDWLTADARFGHLAAVRSGVSPKDGSGGDAAQTAVASLPRRLAGSRTRDEAVAAVIDGLVDKVSNILLTPASEVDPGRPLYMYGVDSLVAMEIRNWIHRDVKSDIALFDVLEAVPITSFADKVVKRSKLCVFKDL</sequence>
<dbReference type="InterPro" id="IPR032821">
    <property type="entry name" value="PKS_assoc"/>
</dbReference>
<dbReference type="FunFam" id="3.40.50.720:FF:000209">
    <property type="entry name" value="Polyketide synthase Pks12"/>
    <property type="match status" value="1"/>
</dbReference>
<keyword evidence="5" id="KW-0560">Oxidoreductase</keyword>
<dbReference type="STRING" id="645133.E3R0I7"/>
<dbReference type="Gene3D" id="3.40.47.10">
    <property type="match status" value="1"/>
</dbReference>
<dbReference type="GO" id="GO:0008168">
    <property type="term" value="F:methyltransferase activity"/>
    <property type="evidence" value="ECO:0007669"/>
    <property type="project" value="UniProtKB-KW"/>
</dbReference>
<feature type="active site" description="Proton acceptor; for dehydratase activity" evidence="7">
    <location>
        <position position="966"/>
    </location>
</feature>
<dbReference type="PANTHER" id="PTHR43775">
    <property type="entry name" value="FATTY ACID SYNTHASE"/>
    <property type="match status" value="1"/>
</dbReference>
<dbReference type="Gene3D" id="3.10.129.110">
    <property type="entry name" value="Polyketide synthase dehydratase"/>
    <property type="match status" value="1"/>
</dbReference>
<dbReference type="Pfam" id="PF23297">
    <property type="entry name" value="ACP_SdgA_C"/>
    <property type="match status" value="1"/>
</dbReference>
<dbReference type="InterPro" id="IPR014043">
    <property type="entry name" value="Acyl_transferase_dom"/>
</dbReference>
<dbReference type="InterPro" id="IPR050091">
    <property type="entry name" value="PKS_NRPS_Biosynth_Enz"/>
</dbReference>
<dbReference type="SUPFAM" id="SSF51735">
    <property type="entry name" value="NAD(P)-binding Rossmann-fold domains"/>
    <property type="match status" value="2"/>
</dbReference>
<reference evidence="12" key="1">
    <citation type="journal article" date="2012" name="Nat. Genet.">
        <title>Lifestyle transitions in plant pathogenic Colletotrichum fungi deciphered by genome and transcriptome analyses.</title>
        <authorList>
            <person name="O'Connell R.J."/>
            <person name="Thon M.R."/>
            <person name="Hacquard S."/>
            <person name="Amyotte S.G."/>
            <person name="Kleemann J."/>
            <person name="Torres M.F."/>
            <person name="Damm U."/>
            <person name="Buiate E.A."/>
            <person name="Epstein L."/>
            <person name="Alkan N."/>
            <person name="Altmueller J."/>
            <person name="Alvarado-Balderrama L."/>
            <person name="Bauser C.A."/>
            <person name="Becker C."/>
            <person name="Birren B.W."/>
            <person name="Chen Z."/>
            <person name="Choi J."/>
            <person name="Crouch J.A."/>
            <person name="Duvick J.P."/>
            <person name="Farman M.A."/>
            <person name="Gan P."/>
            <person name="Heiman D."/>
            <person name="Henrissat B."/>
            <person name="Howard R.J."/>
            <person name="Kabbage M."/>
            <person name="Koch C."/>
            <person name="Kracher B."/>
            <person name="Kubo Y."/>
            <person name="Law A.D."/>
            <person name="Lebrun M.-H."/>
            <person name="Lee Y.-H."/>
            <person name="Miyara I."/>
            <person name="Moore N."/>
            <person name="Neumann U."/>
            <person name="Nordstroem K."/>
            <person name="Panaccione D.G."/>
            <person name="Panstruga R."/>
            <person name="Place M."/>
            <person name="Proctor R.H."/>
            <person name="Prusky D."/>
            <person name="Rech G."/>
            <person name="Reinhardt R."/>
            <person name="Rollins J.A."/>
            <person name="Rounsley S."/>
            <person name="Schardl C.L."/>
            <person name="Schwartz D.C."/>
            <person name="Shenoy N."/>
            <person name="Shirasu K."/>
            <person name="Sikhakolli U.R."/>
            <person name="Stueber K."/>
            <person name="Sukno S.A."/>
            <person name="Sweigard J.A."/>
            <person name="Takano Y."/>
            <person name="Takahara H."/>
            <person name="Trail F."/>
            <person name="van der Does H.C."/>
            <person name="Voll L.M."/>
            <person name="Will I."/>
            <person name="Young S."/>
            <person name="Zeng Q."/>
            <person name="Zhang J."/>
            <person name="Zhou S."/>
            <person name="Dickman M.B."/>
            <person name="Schulze-Lefert P."/>
            <person name="Ver Loren van Themaat E."/>
            <person name="Ma L.-J."/>
            <person name="Vaillancourt L.J."/>
        </authorList>
    </citation>
    <scope>NUCLEOTIDE SEQUENCE [LARGE SCALE GENOMIC DNA]</scope>
    <source>
        <strain evidence="12">M1.001 / M2 / FGSC 10212</strain>
    </source>
</reference>
<dbReference type="SMART" id="SM00823">
    <property type="entry name" value="PKS_PP"/>
    <property type="match status" value="1"/>
</dbReference>
<dbReference type="InterPro" id="IPR014031">
    <property type="entry name" value="Ketoacyl_synth_C"/>
</dbReference>
<dbReference type="GO" id="GO:0004315">
    <property type="term" value="F:3-oxoacyl-[acyl-carrier-protein] synthase activity"/>
    <property type="evidence" value="ECO:0007669"/>
    <property type="project" value="InterPro"/>
</dbReference>
<dbReference type="Pfam" id="PF08659">
    <property type="entry name" value="KR"/>
    <property type="match status" value="1"/>
</dbReference>
<dbReference type="InterPro" id="IPR036291">
    <property type="entry name" value="NAD(P)-bd_dom_sf"/>
</dbReference>
<name>E3R0I7_COLGM</name>
<dbReference type="InterPro" id="IPR020806">
    <property type="entry name" value="PKS_PP-bd"/>
</dbReference>
<keyword evidence="4" id="KW-0808">Transferase</keyword>
<dbReference type="SMART" id="SM00822">
    <property type="entry name" value="PKS_KR"/>
    <property type="match status" value="1"/>
</dbReference>
<dbReference type="RefSeq" id="XP_008100645.1">
    <property type="nucleotide sequence ID" value="XM_008102454.1"/>
</dbReference>
<dbReference type="Gene3D" id="3.40.366.10">
    <property type="entry name" value="Malonyl-Coenzyme A Acyl Carrier Protein, domain 2"/>
    <property type="match status" value="1"/>
</dbReference>
<dbReference type="SMART" id="SM00827">
    <property type="entry name" value="PKS_AT"/>
    <property type="match status" value="1"/>
</dbReference>
<dbReference type="InterPro" id="IPR020841">
    <property type="entry name" value="PKS_Beta-ketoAc_synthase_dom"/>
</dbReference>
<dbReference type="PANTHER" id="PTHR43775:SF29">
    <property type="entry name" value="ASPERFURANONE POLYKETIDE SYNTHASE AFOG-RELATED"/>
    <property type="match status" value="1"/>
</dbReference>
<dbReference type="SMART" id="SM00829">
    <property type="entry name" value="PKS_ER"/>
    <property type="match status" value="1"/>
</dbReference>
<dbReference type="InterPro" id="IPR036736">
    <property type="entry name" value="ACP-like_sf"/>
</dbReference>
<evidence type="ECO:0000256" key="4">
    <source>
        <dbReference type="ARBA" id="ARBA00022679"/>
    </source>
</evidence>
<dbReference type="InterPro" id="IPR018201">
    <property type="entry name" value="Ketoacyl_synth_AS"/>
</dbReference>
<evidence type="ECO:0000256" key="7">
    <source>
        <dbReference type="PROSITE-ProRule" id="PRU01363"/>
    </source>
</evidence>
<dbReference type="CDD" id="cd05195">
    <property type="entry name" value="enoyl_red"/>
    <property type="match status" value="1"/>
</dbReference>
<feature type="region of interest" description="C-terminal hotdog fold" evidence="7">
    <location>
        <begin position="1098"/>
        <end position="1255"/>
    </location>
</feature>
<dbReference type="InterPro" id="IPR049552">
    <property type="entry name" value="PKS_DH_N"/>
</dbReference>